<feature type="binding site" evidence="7">
    <location>
        <position position="310"/>
    </location>
    <ligand>
        <name>[4Fe-4S] cluster</name>
        <dbReference type="ChEBI" id="CHEBI:49883"/>
    </ligand>
</feature>
<dbReference type="SUPFAM" id="SSF51395">
    <property type="entry name" value="FMN-linked oxidoreductases"/>
    <property type="match status" value="1"/>
</dbReference>
<evidence type="ECO:0000259" key="8">
    <source>
        <dbReference type="Pfam" id="PF04551"/>
    </source>
</evidence>
<feature type="binding site" evidence="7">
    <location>
        <position position="278"/>
    </location>
    <ligand>
        <name>[4Fe-4S] cluster</name>
        <dbReference type="ChEBI" id="CHEBI:49883"/>
    </ligand>
</feature>
<dbReference type="GO" id="GO:0005506">
    <property type="term" value="F:iron ion binding"/>
    <property type="evidence" value="ECO:0007669"/>
    <property type="project" value="InterPro"/>
</dbReference>
<evidence type="ECO:0000259" key="9">
    <source>
        <dbReference type="Pfam" id="PF26540"/>
    </source>
</evidence>
<comment type="pathway">
    <text evidence="7">Isoprenoid biosynthesis; isopentenyl diphosphate biosynthesis via DXP pathway; isopentenyl diphosphate from 1-deoxy-D-xylulose 5-phosphate: step 5/6.</text>
</comment>
<dbReference type="GO" id="GO:0046429">
    <property type="term" value="F:4-hydroxy-3-methylbut-2-en-1-yl diphosphate synthase activity (ferredoxin)"/>
    <property type="evidence" value="ECO:0007669"/>
    <property type="project" value="UniProtKB-UniRule"/>
</dbReference>
<keyword evidence="3 7" id="KW-0560">Oxidoreductase</keyword>
<dbReference type="InterPro" id="IPR058579">
    <property type="entry name" value="IspG_C"/>
</dbReference>
<dbReference type="PANTHER" id="PTHR30454:SF0">
    <property type="entry name" value="4-HYDROXY-3-METHYLBUT-2-EN-1-YL DIPHOSPHATE SYNTHASE (FERREDOXIN), CHLOROPLASTIC"/>
    <property type="match status" value="1"/>
</dbReference>
<dbReference type="UniPathway" id="UPA00056">
    <property type="reaction ID" value="UER00096"/>
</dbReference>
<evidence type="ECO:0000256" key="2">
    <source>
        <dbReference type="ARBA" id="ARBA00022723"/>
    </source>
</evidence>
<evidence type="ECO:0000313" key="11">
    <source>
        <dbReference type="Proteomes" id="UP000249123"/>
    </source>
</evidence>
<gene>
    <name evidence="7" type="primary">ispG</name>
    <name evidence="10" type="ORF">HY3_09145</name>
</gene>
<dbReference type="GO" id="GO:0141197">
    <property type="term" value="F:4-hydroxy-3-methylbut-2-enyl-diphosphate synthase activity (flavodoxin)"/>
    <property type="evidence" value="ECO:0007669"/>
    <property type="project" value="UniProtKB-EC"/>
</dbReference>
<dbReference type="RefSeq" id="WP_034824508.1">
    <property type="nucleotide sequence ID" value="NZ_AWFA01000005.1"/>
</dbReference>
<dbReference type="PIRSF" id="PIRSF004640">
    <property type="entry name" value="IspG"/>
    <property type="match status" value="1"/>
</dbReference>
<evidence type="ECO:0000313" key="10">
    <source>
        <dbReference type="EMBL" id="RAN35226.1"/>
    </source>
</evidence>
<feature type="binding site" evidence="7">
    <location>
        <position position="317"/>
    </location>
    <ligand>
        <name>[4Fe-4S] cluster</name>
        <dbReference type="ChEBI" id="CHEBI:49883"/>
    </ligand>
</feature>
<comment type="caution">
    <text evidence="10">The sequence shown here is derived from an EMBL/GenBank/DDBJ whole genome shotgun (WGS) entry which is preliminary data.</text>
</comment>
<feature type="domain" description="IspG C-terminal" evidence="9">
    <location>
        <begin position="271"/>
        <end position="360"/>
    </location>
</feature>
<evidence type="ECO:0000256" key="3">
    <source>
        <dbReference type="ARBA" id="ARBA00023002"/>
    </source>
</evidence>
<reference evidence="10 11" key="1">
    <citation type="submission" date="2013-04" db="EMBL/GenBank/DDBJ databases">
        <title>Hyphomonas sp. T24B3 Genome Sequencing.</title>
        <authorList>
            <person name="Lai Q."/>
            <person name="Shao Z."/>
        </authorList>
    </citation>
    <scope>NUCLEOTIDE SEQUENCE [LARGE SCALE GENOMIC DNA]</scope>
    <source>
        <strain evidence="10 11">T24B3</strain>
    </source>
</reference>
<comment type="cofactor">
    <cofactor evidence="7">
        <name>[4Fe-4S] cluster</name>
        <dbReference type="ChEBI" id="CHEBI:49883"/>
    </cofactor>
    <text evidence="7">Binds 1 [4Fe-4S] cluster.</text>
</comment>
<dbReference type="Pfam" id="PF04551">
    <property type="entry name" value="GcpE"/>
    <property type="match status" value="1"/>
</dbReference>
<dbReference type="GO" id="GO:0019288">
    <property type="term" value="P:isopentenyl diphosphate biosynthetic process, methylerythritol 4-phosphate pathway"/>
    <property type="evidence" value="ECO:0007669"/>
    <property type="project" value="UniProtKB-UniRule"/>
</dbReference>
<protein>
    <recommendedName>
        <fullName evidence="7">4-hydroxy-3-methylbut-2-en-1-yl diphosphate synthase (flavodoxin)</fullName>
        <ecNumber evidence="7">1.17.7.3</ecNumber>
    </recommendedName>
    <alternativeName>
        <fullName evidence="7">1-hydroxy-2-methyl-2-(E)-butenyl 4-diphosphate synthase</fullName>
    </alternativeName>
</protein>
<dbReference type="InterPro" id="IPR004588">
    <property type="entry name" value="IspG_bac-typ"/>
</dbReference>
<feature type="domain" description="IspG TIM-barrel" evidence="8">
    <location>
        <begin position="17"/>
        <end position="256"/>
    </location>
</feature>
<dbReference type="InterPro" id="IPR016425">
    <property type="entry name" value="IspG_bac"/>
</dbReference>
<keyword evidence="1 7" id="KW-0004">4Fe-4S</keyword>
<keyword evidence="11" id="KW-1185">Reference proteome</keyword>
<dbReference type="Gene3D" id="3.20.20.20">
    <property type="entry name" value="Dihydropteroate synthase-like"/>
    <property type="match status" value="1"/>
</dbReference>
<dbReference type="Gene3D" id="3.30.413.10">
    <property type="entry name" value="Sulfite Reductase Hemoprotein, domain 1"/>
    <property type="match status" value="1"/>
</dbReference>
<proteinExistence type="inferred from homology"/>
<name>A0A062U3Y0_9PROT</name>
<sequence length="377" mass="40081">MSHNPIRPWRSIERRKSRQIRVGNVLVGGDAPIAVQTMTNTPTEDAAATIAQIQRAAEAGADIVRVSCPTEDATAAMPQICRESPVPIVADIHFHYKRALEAADAGAACLRINPGNIGSEARVKEVVAAARANGCSIRIGVNGGSLERHLLEKYGEPCPDAMVESALDHARILDDLGFHEYKISVKASDMFLTVAAYQQLAEVTDAPLHLGITEAGGLRTGTVKSSIGMGALLWAGIGDTIRVSLSADPVEEVKVGFEMLKSLGLRTRGVNIVACPSCARQGFDVIKTVEILEQRLAHISEPISLSIIGCVVNGPGEAALTDLGFTGGGKESGKMFVSGRADHNVSNAEMVDHIVELVEKRAEALRREREAAEVAAE</sequence>
<keyword evidence="2 7" id="KW-0479">Metal-binding</keyword>
<keyword evidence="6 7" id="KW-0414">Isoprene biosynthesis</keyword>
<organism evidence="10 11">
    <name type="scientific">Hyphomonas pacifica</name>
    <dbReference type="NCBI Taxonomy" id="1280941"/>
    <lineage>
        <taxon>Bacteria</taxon>
        <taxon>Pseudomonadati</taxon>
        <taxon>Pseudomonadota</taxon>
        <taxon>Alphaproteobacteria</taxon>
        <taxon>Hyphomonadales</taxon>
        <taxon>Hyphomonadaceae</taxon>
        <taxon>Hyphomonas</taxon>
    </lineage>
</organism>
<evidence type="ECO:0000256" key="1">
    <source>
        <dbReference type="ARBA" id="ARBA00022485"/>
    </source>
</evidence>
<dbReference type="InterPro" id="IPR045854">
    <property type="entry name" value="NO2/SO3_Rdtase_4Fe4S_sf"/>
</dbReference>
<dbReference type="eggNOG" id="COG0821">
    <property type="taxonomic scope" value="Bacteria"/>
</dbReference>
<evidence type="ECO:0000256" key="4">
    <source>
        <dbReference type="ARBA" id="ARBA00023004"/>
    </source>
</evidence>
<accession>A0A062U3Y0</accession>
<feature type="binding site" evidence="7">
    <location>
        <position position="275"/>
    </location>
    <ligand>
        <name>[4Fe-4S] cluster</name>
        <dbReference type="ChEBI" id="CHEBI:49883"/>
    </ligand>
</feature>
<keyword evidence="4 7" id="KW-0408">Iron</keyword>
<comment type="catalytic activity">
    <reaction evidence="7">
        <text>(2E)-4-hydroxy-3-methylbut-2-enyl diphosphate + oxidized [flavodoxin] + H2O + 2 H(+) = 2-C-methyl-D-erythritol 2,4-cyclic diphosphate + reduced [flavodoxin]</text>
        <dbReference type="Rhea" id="RHEA:43604"/>
        <dbReference type="Rhea" id="RHEA-COMP:10622"/>
        <dbReference type="Rhea" id="RHEA-COMP:10623"/>
        <dbReference type="ChEBI" id="CHEBI:15377"/>
        <dbReference type="ChEBI" id="CHEBI:15378"/>
        <dbReference type="ChEBI" id="CHEBI:57618"/>
        <dbReference type="ChEBI" id="CHEBI:58210"/>
        <dbReference type="ChEBI" id="CHEBI:58483"/>
        <dbReference type="ChEBI" id="CHEBI:128753"/>
        <dbReference type="EC" id="1.17.7.3"/>
    </reaction>
</comment>
<comment type="function">
    <text evidence="7">Converts 2C-methyl-D-erythritol 2,4-cyclodiphosphate (ME-2,4cPP) into 1-hydroxy-2-methyl-2-(E)-butenyl 4-diphosphate.</text>
</comment>
<dbReference type="SUPFAM" id="SSF56014">
    <property type="entry name" value="Nitrite and sulphite reductase 4Fe-4S domain-like"/>
    <property type="match status" value="1"/>
</dbReference>
<dbReference type="EC" id="1.17.7.3" evidence="7"/>
<dbReference type="NCBIfam" id="TIGR00612">
    <property type="entry name" value="ispG_gcpE"/>
    <property type="match status" value="1"/>
</dbReference>
<comment type="similarity">
    <text evidence="7">Belongs to the IspG family.</text>
</comment>
<accession>A0A328JYP9</accession>
<evidence type="ECO:0000256" key="6">
    <source>
        <dbReference type="ARBA" id="ARBA00023229"/>
    </source>
</evidence>
<dbReference type="HAMAP" id="MF_00159">
    <property type="entry name" value="IspG"/>
    <property type="match status" value="1"/>
</dbReference>
<dbReference type="GO" id="GO:0016114">
    <property type="term" value="P:terpenoid biosynthetic process"/>
    <property type="evidence" value="ECO:0007669"/>
    <property type="project" value="InterPro"/>
</dbReference>
<dbReference type="Pfam" id="PF26540">
    <property type="entry name" value="GcpE_C"/>
    <property type="match status" value="1"/>
</dbReference>
<dbReference type="InterPro" id="IPR058578">
    <property type="entry name" value="IspG_TIM"/>
</dbReference>
<dbReference type="PANTHER" id="PTHR30454">
    <property type="entry name" value="4-HYDROXY-3-METHYLBUT-2-EN-1-YL DIPHOSPHATE SYNTHASE"/>
    <property type="match status" value="1"/>
</dbReference>
<dbReference type="FunFam" id="3.20.20.20:FF:000001">
    <property type="entry name" value="4-hydroxy-3-methylbut-2-en-1-yl diphosphate synthase (flavodoxin)"/>
    <property type="match status" value="1"/>
</dbReference>
<dbReference type="InterPro" id="IPR011005">
    <property type="entry name" value="Dihydropteroate_synth-like_sf"/>
</dbReference>
<dbReference type="AlphaFoldDB" id="A0A062U3Y0"/>
<dbReference type="STRING" id="1280941.HY2_08545"/>
<evidence type="ECO:0000256" key="5">
    <source>
        <dbReference type="ARBA" id="ARBA00023014"/>
    </source>
</evidence>
<dbReference type="Proteomes" id="UP000249123">
    <property type="component" value="Unassembled WGS sequence"/>
</dbReference>
<evidence type="ECO:0000256" key="7">
    <source>
        <dbReference type="HAMAP-Rule" id="MF_00159"/>
    </source>
</evidence>
<dbReference type="NCBIfam" id="NF001540">
    <property type="entry name" value="PRK00366.1"/>
    <property type="match status" value="1"/>
</dbReference>
<dbReference type="OrthoDB" id="9803214at2"/>
<keyword evidence="5 7" id="KW-0411">Iron-sulfur</keyword>
<dbReference type="GO" id="GO:0051539">
    <property type="term" value="F:4 iron, 4 sulfur cluster binding"/>
    <property type="evidence" value="ECO:0007669"/>
    <property type="project" value="UniProtKB-UniRule"/>
</dbReference>
<dbReference type="EMBL" id="AWFB01000006">
    <property type="protein sequence ID" value="RAN35226.1"/>
    <property type="molecule type" value="Genomic_DNA"/>
</dbReference>